<dbReference type="STRING" id="1344418.A0A1D2VK51"/>
<protein>
    <submittedName>
        <fullName evidence="8">Aromatic compound dioxygenase</fullName>
    </submittedName>
</protein>
<accession>A0A1D2VK51</accession>
<sequence length="364" mass="41854">MSQEFTDFVISSMGPKTTPRARCVIGSLIQHIHDFTRENYVTVDEWLYGVEFINKIGHMSDERRNEGILVSDVLGLETLVDIQTHKLDHIKKTSSAIIGPFYRPNSPIYRNGESIIQKEVGGVKAFVHGRITDPEGKPLPGAKVEVWHCAPNGLYEQQDDEQPDYNLRGTFIADEQGYYSYTCLRPTSYPIPYDGPAGDLLQFMDRHPNRPSHIHWRVSYPEYHDLITQIYDSECPYTKDDSVFAVKDDCIVNFTPIDKIDISTTNNHVKSLQELKARDIEVELHYNISLPLEKDMVDDRKKVEAKQLELEKAYFEKYANFARDLDISKLSINEKPSTDEKPSVNEKLSTEHVENVQHVQHEIL</sequence>
<feature type="domain" description="Intradiol ring-cleavage dioxygenases" evidence="7">
    <location>
        <begin position="127"/>
        <end position="155"/>
    </location>
</feature>
<evidence type="ECO:0000256" key="4">
    <source>
        <dbReference type="ARBA" id="ARBA00022964"/>
    </source>
</evidence>
<dbReference type="GO" id="GO:0008199">
    <property type="term" value="F:ferric iron binding"/>
    <property type="evidence" value="ECO:0007669"/>
    <property type="project" value="InterPro"/>
</dbReference>
<gene>
    <name evidence="8" type="ORF">ASCRUDRAFT_33395</name>
</gene>
<dbReference type="PANTHER" id="PTHR33711">
    <property type="entry name" value="DIOXYGENASE, PUTATIVE (AFU_ORTHOLOGUE AFUA_2G02910)-RELATED"/>
    <property type="match status" value="1"/>
</dbReference>
<dbReference type="CDD" id="cd03461">
    <property type="entry name" value="1_2-HQD"/>
    <property type="match status" value="1"/>
</dbReference>
<proteinExistence type="inferred from homology"/>
<dbReference type="EMBL" id="KV454478">
    <property type="protein sequence ID" value="ODV61973.1"/>
    <property type="molecule type" value="Genomic_DNA"/>
</dbReference>
<reference evidence="9" key="1">
    <citation type="submission" date="2016-05" db="EMBL/GenBank/DDBJ databases">
        <title>Comparative genomics of biotechnologically important yeasts.</title>
        <authorList>
            <consortium name="DOE Joint Genome Institute"/>
            <person name="Riley R."/>
            <person name="Haridas S."/>
            <person name="Wolfe K.H."/>
            <person name="Lopes M.R."/>
            <person name="Hittinger C.T."/>
            <person name="Goker M."/>
            <person name="Salamov A."/>
            <person name="Wisecaver J."/>
            <person name="Long T.M."/>
            <person name="Aerts A.L."/>
            <person name="Barry K."/>
            <person name="Choi C."/>
            <person name="Clum A."/>
            <person name="Coughlan A.Y."/>
            <person name="Deshpande S."/>
            <person name="Douglass A.P."/>
            <person name="Hanson S.J."/>
            <person name="Klenk H.-P."/>
            <person name="Labutti K."/>
            <person name="Lapidus A."/>
            <person name="Lindquist E."/>
            <person name="Lipzen A."/>
            <person name="Meier-Kolthoff J.P."/>
            <person name="Ohm R.A."/>
            <person name="Otillar R.P."/>
            <person name="Pangilinan J."/>
            <person name="Peng Y."/>
            <person name="Rokas A."/>
            <person name="Rosa C.A."/>
            <person name="Scheuner C."/>
            <person name="Sibirny A.A."/>
            <person name="Slot J.C."/>
            <person name="Stielow J.B."/>
            <person name="Sun H."/>
            <person name="Kurtzman C.P."/>
            <person name="Blackwell M."/>
            <person name="Grigoriev I.V."/>
            <person name="Jeffries T.W."/>
        </authorList>
    </citation>
    <scope>NUCLEOTIDE SEQUENCE [LARGE SCALE GENOMIC DNA]</scope>
    <source>
        <strain evidence="9">DSM 1968</strain>
    </source>
</reference>
<keyword evidence="9" id="KW-1185">Reference proteome</keyword>
<evidence type="ECO:0000256" key="6">
    <source>
        <dbReference type="ARBA" id="ARBA00023004"/>
    </source>
</evidence>
<dbReference type="GO" id="GO:0009712">
    <property type="term" value="P:catechol-containing compound metabolic process"/>
    <property type="evidence" value="ECO:0007669"/>
    <property type="project" value="InterPro"/>
</dbReference>
<dbReference type="GeneID" id="30964064"/>
<dbReference type="Gene3D" id="2.60.130.10">
    <property type="entry name" value="Aromatic compound dioxygenase"/>
    <property type="match status" value="1"/>
</dbReference>
<dbReference type="OrthoDB" id="5238185at2759"/>
<name>A0A1D2VK51_9ASCO</name>
<dbReference type="InParanoid" id="A0A1D2VK51"/>
<dbReference type="InterPro" id="IPR039390">
    <property type="entry name" value="1_2-HQD/HQD"/>
</dbReference>
<dbReference type="PANTHER" id="PTHR33711:SF7">
    <property type="entry name" value="INTRADIOL RING-CLEAVAGE DIOXYGENASES DOMAIN-CONTAINING PROTEIN-RELATED"/>
    <property type="match status" value="1"/>
</dbReference>
<dbReference type="Pfam" id="PF04444">
    <property type="entry name" value="Dioxygenase_N"/>
    <property type="match status" value="1"/>
</dbReference>
<evidence type="ECO:0000256" key="5">
    <source>
        <dbReference type="ARBA" id="ARBA00023002"/>
    </source>
</evidence>
<dbReference type="InterPro" id="IPR015889">
    <property type="entry name" value="Intradiol_dOase_core"/>
</dbReference>
<dbReference type="InterPro" id="IPR050770">
    <property type="entry name" value="Intradiol_RC_Dioxygenase"/>
</dbReference>
<dbReference type="AlphaFoldDB" id="A0A1D2VK51"/>
<dbReference type="GO" id="GO:0018576">
    <property type="term" value="F:catechol 1,2-dioxygenase activity"/>
    <property type="evidence" value="ECO:0007669"/>
    <property type="project" value="InterPro"/>
</dbReference>
<dbReference type="Proteomes" id="UP000095038">
    <property type="component" value="Unassembled WGS sequence"/>
</dbReference>
<evidence type="ECO:0000256" key="3">
    <source>
        <dbReference type="ARBA" id="ARBA00022723"/>
    </source>
</evidence>
<comment type="similarity">
    <text evidence="2">Belongs to the intradiol ring-cleavage dioxygenase family.</text>
</comment>
<dbReference type="PROSITE" id="PS00083">
    <property type="entry name" value="INTRADIOL_DIOXYGENAS"/>
    <property type="match status" value="1"/>
</dbReference>
<dbReference type="Pfam" id="PF00775">
    <property type="entry name" value="Dioxygenase_C"/>
    <property type="match status" value="1"/>
</dbReference>
<comment type="cofactor">
    <cofactor evidence="1">
        <name>Fe(3+)</name>
        <dbReference type="ChEBI" id="CHEBI:29034"/>
    </cofactor>
</comment>
<evidence type="ECO:0000256" key="2">
    <source>
        <dbReference type="ARBA" id="ARBA00007825"/>
    </source>
</evidence>
<evidence type="ECO:0000259" key="7">
    <source>
        <dbReference type="PROSITE" id="PS00083"/>
    </source>
</evidence>
<evidence type="ECO:0000256" key="1">
    <source>
        <dbReference type="ARBA" id="ARBA00001965"/>
    </source>
</evidence>
<dbReference type="InterPro" id="IPR007535">
    <property type="entry name" value="Catechol_dOase_N"/>
</dbReference>
<keyword evidence="3" id="KW-0479">Metal-binding</keyword>
<dbReference type="SUPFAM" id="SSF49482">
    <property type="entry name" value="Aromatic compound dioxygenase"/>
    <property type="match status" value="1"/>
</dbReference>
<dbReference type="RefSeq" id="XP_020048280.1">
    <property type="nucleotide sequence ID" value="XM_020190428.1"/>
</dbReference>
<keyword evidence="6" id="KW-0408">Iron</keyword>
<evidence type="ECO:0000313" key="8">
    <source>
        <dbReference type="EMBL" id="ODV61973.1"/>
    </source>
</evidence>
<evidence type="ECO:0000313" key="9">
    <source>
        <dbReference type="Proteomes" id="UP000095038"/>
    </source>
</evidence>
<dbReference type="InterPro" id="IPR000627">
    <property type="entry name" value="Intradiol_dOase_C"/>
</dbReference>
<organism evidence="8 9">
    <name type="scientific">Ascoidea rubescens DSM 1968</name>
    <dbReference type="NCBI Taxonomy" id="1344418"/>
    <lineage>
        <taxon>Eukaryota</taxon>
        <taxon>Fungi</taxon>
        <taxon>Dikarya</taxon>
        <taxon>Ascomycota</taxon>
        <taxon>Saccharomycotina</taxon>
        <taxon>Saccharomycetes</taxon>
        <taxon>Ascoideaceae</taxon>
        <taxon>Ascoidea</taxon>
    </lineage>
</organism>
<keyword evidence="5" id="KW-0560">Oxidoreductase</keyword>
<keyword evidence="4 8" id="KW-0223">Dioxygenase</keyword>